<accession>A0A5B3GT43</accession>
<keyword evidence="1" id="KW-0732">Signal</keyword>
<comment type="caution">
    <text evidence="3">The sequence shown here is derived from an EMBL/GenBank/DDBJ whole genome shotgun (WGS) entry which is preliminary data.</text>
</comment>
<dbReference type="Proteomes" id="UP000323567">
    <property type="component" value="Unassembled WGS sequence"/>
</dbReference>
<evidence type="ECO:0000313" key="2">
    <source>
        <dbReference type="EMBL" id="KAA2372081.1"/>
    </source>
</evidence>
<dbReference type="InterPro" id="IPR036514">
    <property type="entry name" value="SGNH_hydro_sf"/>
</dbReference>
<evidence type="ECO:0000313" key="3">
    <source>
        <dbReference type="EMBL" id="KAA2376763.1"/>
    </source>
</evidence>
<organism evidence="3 4">
    <name type="scientific">Alistipes shahii</name>
    <dbReference type="NCBI Taxonomy" id="328814"/>
    <lineage>
        <taxon>Bacteria</taxon>
        <taxon>Pseudomonadati</taxon>
        <taxon>Bacteroidota</taxon>
        <taxon>Bacteroidia</taxon>
        <taxon>Bacteroidales</taxon>
        <taxon>Rikenellaceae</taxon>
        <taxon>Alistipes</taxon>
    </lineage>
</organism>
<feature type="chain" id="PRO_5036366777" evidence="1">
    <location>
        <begin position="20"/>
        <end position="258"/>
    </location>
</feature>
<reference evidence="4 5" key="1">
    <citation type="journal article" date="2019" name="Nat. Med.">
        <title>A library of human gut bacterial isolates paired with longitudinal multiomics data enables mechanistic microbiome research.</title>
        <authorList>
            <person name="Poyet M."/>
            <person name="Groussin M."/>
            <person name="Gibbons S.M."/>
            <person name="Avila-Pacheco J."/>
            <person name="Jiang X."/>
            <person name="Kearney S.M."/>
            <person name="Perrotta A.R."/>
            <person name="Berdy B."/>
            <person name="Zhao S."/>
            <person name="Lieberman T.D."/>
            <person name="Swanson P.K."/>
            <person name="Smith M."/>
            <person name="Roesemann S."/>
            <person name="Alexander J.E."/>
            <person name="Rich S.A."/>
            <person name="Livny J."/>
            <person name="Vlamakis H."/>
            <person name="Clish C."/>
            <person name="Bullock K."/>
            <person name="Deik A."/>
            <person name="Scott J."/>
            <person name="Pierce K.A."/>
            <person name="Xavier R.J."/>
            <person name="Alm E.J."/>
        </authorList>
    </citation>
    <scope>NUCLEOTIDE SEQUENCE [LARGE SCALE GENOMIC DNA]</scope>
    <source>
        <strain evidence="3 4">BIOML-A1</strain>
        <strain evidence="2 5">BIOML-A2</strain>
    </source>
</reference>
<dbReference type="EMBL" id="VVXK01000001">
    <property type="protein sequence ID" value="KAA2372081.1"/>
    <property type="molecule type" value="Genomic_DNA"/>
</dbReference>
<sequence>MMKLAFRLLLILLPLGGMAQTPQDSLRVLWVGNSFSYCNDLPGMVQKIASTQKVKLSCTRFLKGGERFSGHLKNKKLLQAIADGGWDYVVLQEQSTAPAMPTGQVAREVYPAARTLDSLVHAASPDARVIFYMTWGHKYGNRKPVAEYPLSNGYEGMQERLKTSYLEMAYDNGAWCAPVGMAWRAVRSERPDCILYRPDCYHPAVPGSYLAANVIFTTILQRPYQTAFTAELPAEQAEYLQRTAQRTVLDNLVLLNIR</sequence>
<gene>
    <name evidence="3" type="ORF">F2Y07_04615</name>
    <name evidence="2" type="ORF">F2Y13_01020</name>
</gene>
<proteinExistence type="predicted"/>
<dbReference type="SUPFAM" id="SSF52266">
    <property type="entry name" value="SGNH hydrolase"/>
    <property type="match status" value="1"/>
</dbReference>
<dbReference type="GeneID" id="92756969"/>
<dbReference type="RefSeq" id="WP_015546966.1">
    <property type="nucleotide sequence ID" value="NZ_CATVWL010000001.1"/>
</dbReference>
<name>A0A5B3GT43_9BACT</name>
<evidence type="ECO:0000313" key="5">
    <source>
        <dbReference type="Proteomes" id="UP000323567"/>
    </source>
</evidence>
<dbReference type="Proteomes" id="UP000322658">
    <property type="component" value="Unassembled WGS sequence"/>
</dbReference>
<feature type="signal peptide" evidence="1">
    <location>
        <begin position="1"/>
        <end position="19"/>
    </location>
</feature>
<dbReference type="EMBL" id="VVXJ01000007">
    <property type="protein sequence ID" value="KAA2376763.1"/>
    <property type="molecule type" value="Genomic_DNA"/>
</dbReference>
<evidence type="ECO:0000313" key="4">
    <source>
        <dbReference type="Proteomes" id="UP000322658"/>
    </source>
</evidence>
<protein>
    <submittedName>
        <fullName evidence="3">SGNH/GDSL hydrolase family protein</fullName>
    </submittedName>
</protein>
<evidence type="ECO:0000256" key="1">
    <source>
        <dbReference type="SAM" id="SignalP"/>
    </source>
</evidence>
<dbReference type="AlphaFoldDB" id="A0A5B3GT43"/>
<dbReference type="GO" id="GO:0016788">
    <property type="term" value="F:hydrolase activity, acting on ester bonds"/>
    <property type="evidence" value="ECO:0007669"/>
    <property type="project" value="UniProtKB-ARBA"/>
</dbReference>
<dbReference type="Gene3D" id="3.40.50.1110">
    <property type="entry name" value="SGNH hydrolase"/>
    <property type="match status" value="1"/>
</dbReference>
<keyword evidence="3" id="KW-0378">Hydrolase</keyword>